<dbReference type="EC" id="2.4.1.198" evidence="1"/>
<keyword evidence="2" id="KW-1185">Reference proteome</keyword>
<protein>
    <submittedName>
        <fullName evidence="1">Phosphatidylinositol N-acetylglucosaminyltransferase GPI3 subunit</fullName>
        <ecNumber evidence="1">2.4.1.198</ecNumber>
    </submittedName>
</protein>
<comment type="caution">
    <text evidence="1">The sequence shown here is derived from an EMBL/GenBank/DDBJ whole genome shotgun (WGS) entry which is preliminary data.</text>
</comment>
<keyword evidence="1" id="KW-0808">Transferase</keyword>
<dbReference type="AlphaFoldDB" id="A0AAN6QVI3"/>
<gene>
    <name evidence="1" type="primary">SPT14_2</name>
    <name evidence="1" type="ORF">LTR91_008241</name>
</gene>
<evidence type="ECO:0000313" key="1">
    <source>
        <dbReference type="EMBL" id="KAK0992685.1"/>
    </source>
</evidence>
<dbReference type="EMBL" id="JAUJLE010000062">
    <property type="protein sequence ID" value="KAK0992685.1"/>
    <property type="molecule type" value="Genomic_DNA"/>
</dbReference>
<dbReference type="Proteomes" id="UP001175353">
    <property type="component" value="Unassembled WGS sequence"/>
</dbReference>
<accession>A0AAN6QVI3</accession>
<keyword evidence="1" id="KW-0328">Glycosyltransferase</keyword>
<name>A0AAN6QVI3_9PEZI</name>
<organism evidence="1 2">
    <name type="scientific">Friedmanniomyces endolithicus</name>
    <dbReference type="NCBI Taxonomy" id="329885"/>
    <lineage>
        <taxon>Eukaryota</taxon>
        <taxon>Fungi</taxon>
        <taxon>Dikarya</taxon>
        <taxon>Ascomycota</taxon>
        <taxon>Pezizomycotina</taxon>
        <taxon>Dothideomycetes</taxon>
        <taxon>Dothideomycetidae</taxon>
        <taxon>Mycosphaerellales</taxon>
        <taxon>Teratosphaeriaceae</taxon>
        <taxon>Friedmanniomyces</taxon>
    </lineage>
</organism>
<evidence type="ECO:0000313" key="2">
    <source>
        <dbReference type="Proteomes" id="UP001175353"/>
    </source>
</evidence>
<dbReference type="GO" id="GO:0017176">
    <property type="term" value="F:phosphatidylinositol N-acetylglucosaminyltransferase activity"/>
    <property type="evidence" value="ECO:0007669"/>
    <property type="project" value="UniProtKB-EC"/>
</dbReference>
<reference evidence="1" key="1">
    <citation type="submission" date="2023-06" db="EMBL/GenBank/DDBJ databases">
        <title>Black Yeasts Isolated from many extreme environments.</title>
        <authorList>
            <person name="Coleine C."/>
            <person name="Stajich J.E."/>
            <person name="Selbmann L."/>
        </authorList>
    </citation>
    <scope>NUCLEOTIDE SEQUENCE</scope>
    <source>
        <strain evidence="1">CCFEE 5200</strain>
    </source>
</reference>
<proteinExistence type="predicted"/>
<sequence>MYPREGIDVCKAWPAAVLKADKFTDDEDGELERFGTVRQKAEGRRGRGVMVDEDTRAGLE</sequence>